<feature type="compositionally biased region" description="Basic and acidic residues" evidence="1">
    <location>
        <begin position="1006"/>
        <end position="1015"/>
    </location>
</feature>
<dbReference type="EMBL" id="JALJOV010000814">
    <property type="protein sequence ID" value="KAK9861101.1"/>
    <property type="molecule type" value="Genomic_DNA"/>
</dbReference>
<feature type="compositionally biased region" description="Polar residues" evidence="1">
    <location>
        <begin position="1161"/>
        <end position="1173"/>
    </location>
</feature>
<evidence type="ECO:0000313" key="3">
    <source>
        <dbReference type="Proteomes" id="UP001485043"/>
    </source>
</evidence>
<name>A0AAW1SUM8_9CHLO</name>
<feature type="compositionally biased region" description="Pro residues" evidence="1">
    <location>
        <begin position="1180"/>
        <end position="1191"/>
    </location>
</feature>
<feature type="compositionally biased region" description="Basic and acidic residues" evidence="1">
    <location>
        <begin position="396"/>
        <end position="405"/>
    </location>
</feature>
<accession>A0AAW1SUM8</accession>
<feature type="compositionally biased region" description="Basic and acidic residues" evidence="1">
    <location>
        <begin position="788"/>
        <end position="801"/>
    </location>
</feature>
<evidence type="ECO:0000256" key="1">
    <source>
        <dbReference type="SAM" id="MobiDB-lite"/>
    </source>
</evidence>
<feature type="compositionally biased region" description="Basic and acidic residues" evidence="1">
    <location>
        <begin position="869"/>
        <end position="879"/>
    </location>
</feature>
<feature type="compositionally biased region" description="Polar residues" evidence="1">
    <location>
        <begin position="59"/>
        <end position="70"/>
    </location>
</feature>
<gene>
    <name evidence="2" type="ORF">WJX84_004251</name>
</gene>
<feature type="compositionally biased region" description="Basic and acidic residues" evidence="1">
    <location>
        <begin position="829"/>
        <end position="843"/>
    </location>
</feature>
<feature type="region of interest" description="Disordered" evidence="1">
    <location>
        <begin position="34"/>
        <end position="189"/>
    </location>
</feature>
<feature type="compositionally biased region" description="Basic and acidic residues" evidence="1">
    <location>
        <begin position="976"/>
        <end position="987"/>
    </location>
</feature>
<feature type="compositionally biased region" description="Low complexity" evidence="1">
    <location>
        <begin position="1093"/>
        <end position="1121"/>
    </location>
</feature>
<dbReference type="Proteomes" id="UP001485043">
    <property type="component" value="Unassembled WGS sequence"/>
</dbReference>
<evidence type="ECO:0008006" key="4">
    <source>
        <dbReference type="Google" id="ProtNLM"/>
    </source>
</evidence>
<feature type="compositionally biased region" description="Polar residues" evidence="1">
    <location>
        <begin position="712"/>
        <end position="737"/>
    </location>
</feature>
<evidence type="ECO:0000313" key="2">
    <source>
        <dbReference type="EMBL" id="KAK9861101.1"/>
    </source>
</evidence>
<proteinExistence type="predicted"/>
<protein>
    <recommendedName>
        <fullName evidence="4">PH domain-containing protein</fullName>
    </recommendedName>
</protein>
<feature type="region of interest" description="Disordered" evidence="1">
    <location>
        <begin position="434"/>
        <end position="1193"/>
    </location>
</feature>
<feature type="compositionally biased region" description="Low complexity" evidence="1">
    <location>
        <begin position="646"/>
        <end position="663"/>
    </location>
</feature>
<feature type="compositionally biased region" description="Polar residues" evidence="1">
    <location>
        <begin position="949"/>
        <end position="963"/>
    </location>
</feature>
<feature type="compositionally biased region" description="Polar residues" evidence="1">
    <location>
        <begin position="127"/>
        <end position="148"/>
    </location>
</feature>
<comment type="caution">
    <text evidence="2">The sequence shown here is derived from an EMBL/GenBank/DDBJ whole genome shotgun (WGS) entry which is preliminary data.</text>
</comment>
<feature type="compositionally biased region" description="Basic and acidic residues" evidence="1">
    <location>
        <begin position="1136"/>
        <end position="1145"/>
    </location>
</feature>
<feature type="compositionally biased region" description="Polar residues" evidence="1">
    <location>
        <begin position="166"/>
        <end position="187"/>
    </location>
</feature>
<feature type="compositionally biased region" description="Polar residues" evidence="1">
    <location>
        <begin position="553"/>
        <end position="564"/>
    </location>
</feature>
<keyword evidence="3" id="KW-1185">Reference proteome</keyword>
<feature type="compositionally biased region" description="Low complexity" evidence="1">
    <location>
        <begin position="488"/>
        <end position="497"/>
    </location>
</feature>
<organism evidence="2 3">
    <name type="scientific">Apatococcus fuscideae</name>
    <dbReference type="NCBI Taxonomy" id="2026836"/>
    <lineage>
        <taxon>Eukaryota</taxon>
        <taxon>Viridiplantae</taxon>
        <taxon>Chlorophyta</taxon>
        <taxon>core chlorophytes</taxon>
        <taxon>Trebouxiophyceae</taxon>
        <taxon>Chlorellales</taxon>
        <taxon>Chlorellaceae</taxon>
        <taxon>Apatococcus</taxon>
    </lineage>
</organism>
<sequence length="1364" mass="142087">MKHPERQGSSVSAAVSLLRDAAAQAGQIRQELEELKASTVSRSHQDKERLSAWKLSSFKGHTTLSTTKTSGGYAAQLSRKRSSSPTKSSESESPRSLTQGASIKSWRSGFTQGETRAPPRPDDGSWARTSSLRSTGGYSARSGSTVYHSASSASPEARRPADTASLAGSLQSETSPAASVLQNQHQDVSIPADTATSGRVRFAAQDNPVNQAENQAGAAGAWGLVNQSAMQVVCDDMNHPAATAQSMPFCGRLSDQQHAEIPKSNTAAAQVQPFSGLSDSDQQSDAAHRTGSTRLTRLQSGRSGLGTRWRRVPERPMRTPQPQIDVTLGTSSEDAMRKTLLERLRKADDAMDVIAARRQDRAYAKGSRTPGPGSTRLPAKPLRGTRSVPASAVATPERRRSREGPELPQGPPAGQAPLRARTAAPEIWAAGLHSQRSEPQPLGARQSEAADNGRQCTEDEELQPLETAFQHISSRPHKPPGTSRRGGRPFAAAGRLAPEAQQQQKLDAFVHNGSPLVRSPTELEMDAILRGDSLSADLDHRASDQQPADMHTGTGSDQASSPADANTGHAASANSWQKGPQMRIPGSLPDPNSSRPADGHAPARRRLVGAKLDSRDVSSVGSAPDPLSARSKGLTKRDDLPGVTRSSEASHGEGAAASAFANPNEEKEPGGDTASSNGESASDAGISDPDSDSSTDYIEHTLGGDTAMASKSAPNRSQKRASQQSLHPSVLLSQVSLRQRHSSSRRPSDDTALAAASAQGFATASSQQQFSYQQSLLSARSSSLASGDDDHALGSVPRREASPGTSNTNKSPGLRGAIPSAAHLSNEAADGKAGLDHRGEAGHGDLGAALAETAHPKESPSASTATAPGRDKNETRADAVEAEMDLLGESVLPGSPGIPQEVSSSEAAASSDGLEAGCKIQQAAPSGSVQPMMGQGELLTDESAKGDTDLQSTGASDGSQLFSPHSKAPTCGDGNLHAEDAGERQQDQEAQSSNQHAGWGPADASHSSHAEHPGKTFDSPAMSAAQSHQQKMLDNGAEAGPAEPTMSSMPGSPLAPAGETSLPPRDEPKSVTAEAAGSDGSDMVAEVSEAGQPRANANPPASPSRLRIQTGADDAGGWADPASPPSPFGQDGGLAKPRDLGRAESAEPALMLSRPSDAGSEVQNGSAASSSRVSADPVLDAPPPGAQPPPMAAFLPARTAQDSNQQQAVAKPGTVASHPIGGVLVEANVLVGQMRGAQLLAALAAGAKMRKAWERGNSGSNRKVQAFVQDRRLLVHYPSGWRRKAVSHFVNRIHVMRGIWRQGKAITADADTGSIKLEPASAEEYAVWVLGLNAALLTCQDPSGAIASQQAWEMQWSKGIFEML</sequence>
<reference evidence="2 3" key="1">
    <citation type="journal article" date="2024" name="Nat. Commun.">
        <title>Phylogenomics reveals the evolutionary origins of lichenization in chlorophyte algae.</title>
        <authorList>
            <person name="Puginier C."/>
            <person name="Libourel C."/>
            <person name="Otte J."/>
            <person name="Skaloud P."/>
            <person name="Haon M."/>
            <person name="Grisel S."/>
            <person name="Petersen M."/>
            <person name="Berrin J.G."/>
            <person name="Delaux P.M."/>
            <person name="Dal Grande F."/>
            <person name="Keller J."/>
        </authorList>
    </citation>
    <scope>NUCLEOTIDE SEQUENCE [LARGE SCALE GENOMIC DNA]</scope>
    <source>
        <strain evidence="2 3">SAG 2523</strain>
    </source>
</reference>
<feature type="region of interest" description="Disordered" evidence="1">
    <location>
        <begin position="358"/>
        <end position="420"/>
    </location>
</feature>
<feature type="compositionally biased region" description="Low complexity" evidence="1">
    <location>
        <begin position="752"/>
        <end position="786"/>
    </location>
</feature>
<feature type="compositionally biased region" description="Polar residues" evidence="1">
    <location>
        <begin position="263"/>
        <end position="302"/>
    </location>
</feature>
<feature type="region of interest" description="Disordered" evidence="1">
    <location>
        <begin position="257"/>
        <end position="325"/>
    </location>
</feature>